<comment type="caution">
    <text evidence="4">The sequence shown here is derived from an EMBL/GenBank/DDBJ whole genome shotgun (WGS) entry which is preliminary data.</text>
</comment>
<evidence type="ECO:0000256" key="2">
    <source>
        <dbReference type="ARBA" id="ARBA00022472"/>
    </source>
</evidence>
<accession>A0ABQ8EMZ0</accession>
<feature type="non-terminal residue" evidence="4">
    <location>
        <position position="1"/>
    </location>
</feature>
<dbReference type="InterPro" id="IPR003690">
    <property type="entry name" value="MTERF"/>
</dbReference>
<keyword evidence="5" id="KW-1185">Reference proteome</keyword>
<proteinExistence type="inferred from homology"/>
<protein>
    <submittedName>
        <fullName evidence="4">Uncharacterized protein</fullName>
    </submittedName>
</protein>
<dbReference type="EMBL" id="JAGKQM010000001">
    <property type="protein sequence ID" value="KAH0943054.1"/>
    <property type="molecule type" value="Genomic_DNA"/>
</dbReference>
<organism evidence="4 5">
    <name type="scientific">Brassica napus</name>
    <name type="common">Rape</name>
    <dbReference type="NCBI Taxonomy" id="3708"/>
    <lineage>
        <taxon>Eukaryota</taxon>
        <taxon>Viridiplantae</taxon>
        <taxon>Streptophyta</taxon>
        <taxon>Embryophyta</taxon>
        <taxon>Tracheophyta</taxon>
        <taxon>Spermatophyta</taxon>
        <taxon>Magnoliopsida</taxon>
        <taxon>eudicotyledons</taxon>
        <taxon>Gunneridae</taxon>
        <taxon>Pentapetalae</taxon>
        <taxon>rosids</taxon>
        <taxon>malvids</taxon>
        <taxon>Brassicales</taxon>
        <taxon>Brassicaceae</taxon>
        <taxon>Brassiceae</taxon>
        <taxon>Brassica</taxon>
    </lineage>
</organism>
<evidence type="ECO:0000256" key="1">
    <source>
        <dbReference type="ARBA" id="ARBA00007692"/>
    </source>
</evidence>
<evidence type="ECO:0000256" key="3">
    <source>
        <dbReference type="ARBA" id="ARBA00022946"/>
    </source>
</evidence>
<keyword evidence="2" id="KW-0805">Transcription regulation</keyword>
<dbReference type="SMART" id="SM00733">
    <property type="entry name" value="Mterf"/>
    <property type="match status" value="13"/>
</dbReference>
<comment type="similarity">
    <text evidence="1">Belongs to the mTERF family.</text>
</comment>
<evidence type="ECO:0000313" key="5">
    <source>
        <dbReference type="Proteomes" id="UP000824890"/>
    </source>
</evidence>
<dbReference type="PANTHER" id="PTHR13068">
    <property type="entry name" value="CGI-12 PROTEIN-RELATED"/>
    <property type="match status" value="1"/>
</dbReference>
<dbReference type="Gene3D" id="1.25.70.10">
    <property type="entry name" value="Transcription termination factor 3, mitochondrial"/>
    <property type="match status" value="5"/>
</dbReference>
<keyword evidence="2" id="KW-0804">Transcription</keyword>
<dbReference type="Proteomes" id="UP000824890">
    <property type="component" value="Unassembled WGS sequence"/>
</dbReference>
<keyword evidence="3" id="KW-0809">Transit peptide</keyword>
<sequence length="1079" mass="121963">RSKLACNVFSDATRKKIFGVVAQVYASSESRSEPFAKCVPPESCLREGSRQENKLRNILVLRDLGVPQKLLFSLLVSNFQTVTGKERFEETLKKVLEMDFDPTTSKFVQALNAEKVEFVVKHMNWPVKAVSLFPRVVGYSMDKRIVPRCNVIKALMSKGLLGTGELPPPMGYVFICSDEVFLKSQMYSLILRGRRLIEFQKWGHLRFASPNVLSTLSNSFSSASPADGPKRNNFTVAYLVDSLGFTTKLAESILRKVTSEAKGDPDSVLNLLKSHGFRDSHISTIISNYPRLLLLDAEKSLAPNLKFLHSRGASTSELTEILSKVPKILGMKGDKAVGRYYDFVKDIIEADKSSNYEMSCLSALPEESLKKVVGMGFDPRTSKFVEALRIVYQMSDKTVEDKVNLYKRLGFAVEDVWEMFKKYPFLLAISEKNILNSFETFMRLAFTRDEFVRMVKHCPQCIGLSSELVTKKTEFLVNTMIWTVEDVVSNPAVFGYSLEKRIVPRCNVIKALMFRGNGIPSVGYVRKHDDKELVAELMAIFTGDLQLQKWRSFSVSLTLFQNASTSVDVGPRDGPKGKSFTVSYLVGSLGLATKLAESISRRVSFEDKGNPDSVLSLFRSHGFTDSQISTIITDHPRLLLLDAEKSLAPKLNSLQSRGAELTEIVSKVPKILDKRQGRSINLYYDLVKDIVEADKSSKKSWPDGRRGNKIRNVLVLRDLGMPQKLFLPLLVSLAEPVCGKQRFEASLKKVVEMGFDPTTSKFVTALRMLYQMSDKTIEEKVAVYKSVGFTVEAIWEMFRKYPFSLAYSERKIINTFETFLGLGVTRDEFATMIMSSPQCIGFSAEALKRKTEFLVKKMNWPLKSLVSRPQVYNYSMEKMIVPRSNVIGALMSRRLLRDGVSEIPPPLPSVFACTDQAFLNRYVLKVAYRTGNKTIEEKDNAYMYGKCSRSRFETLEKCGLLKDEVSSMLKKFLQCIGSLGFSRDEFVVCWSSAAILSVLIILQSRWKKIEFMVKKMNWPLKPLVLHPKVFGCSLEKRMVPRCNVIKALMSKVLLGTELPPIRSVLLDTDELFLKRDVKI</sequence>
<gene>
    <name evidence="4" type="ORF">HID58_002691</name>
</gene>
<evidence type="ECO:0000313" key="4">
    <source>
        <dbReference type="EMBL" id="KAH0943054.1"/>
    </source>
</evidence>
<reference evidence="4 5" key="1">
    <citation type="submission" date="2021-05" db="EMBL/GenBank/DDBJ databases">
        <title>Genome Assembly of Synthetic Allotetraploid Brassica napus Reveals Homoeologous Exchanges between Subgenomes.</title>
        <authorList>
            <person name="Davis J.T."/>
        </authorList>
    </citation>
    <scope>NUCLEOTIDE SEQUENCE [LARGE SCALE GENOMIC DNA]</scope>
    <source>
        <strain evidence="5">cv. Da-Ae</strain>
        <tissue evidence="4">Seedling</tissue>
    </source>
</reference>
<dbReference type="Pfam" id="PF02536">
    <property type="entry name" value="mTERF"/>
    <property type="match status" value="5"/>
</dbReference>
<dbReference type="InterPro" id="IPR038538">
    <property type="entry name" value="MTERF_sf"/>
</dbReference>
<keyword evidence="2" id="KW-0806">Transcription termination</keyword>
<dbReference type="PANTHER" id="PTHR13068:SF184">
    <property type="entry name" value="(RAPE) HYPOTHETICAL PROTEIN"/>
    <property type="match status" value="1"/>
</dbReference>
<name>A0ABQ8EMZ0_BRANA</name>